<dbReference type="OrthoDB" id="272985at2759"/>
<evidence type="ECO:0008006" key="2">
    <source>
        <dbReference type="Google" id="ProtNLM"/>
    </source>
</evidence>
<evidence type="ECO:0000313" key="1">
    <source>
        <dbReference type="EnsemblMetazoa" id="Aqu2.1.26887_001"/>
    </source>
</evidence>
<proteinExistence type="predicted"/>
<dbReference type="PANTHER" id="PTHR47642:SF7">
    <property type="entry name" value="ATP-DEPENDENT DNA HELICASE PIF1"/>
    <property type="match status" value="1"/>
</dbReference>
<dbReference type="STRING" id="400682.A0A1X7UGI4"/>
<dbReference type="InterPro" id="IPR051055">
    <property type="entry name" value="PIF1_helicase"/>
</dbReference>
<dbReference type="AlphaFoldDB" id="A0A1X7UGI4"/>
<dbReference type="PANTHER" id="PTHR47642">
    <property type="entry name" value="ATP-DEPENDENT DNA HELICASE"/>
    <property type="match status" value="1"/>
</dbReference>
<name>A0A1X7UGI4_AMPQE</name>
<accession>A0A1X7UGI4</accession>
<sequence length="77" mass="8693">IKQIIVYHTGGGNALSRKQLPLKLAWAMSIHKSQGMTLDCVEISLGFDPSRVQANKDVLEYYRNIRRIKRATHCGPV</sequence>
<organism evidence="1">
    <name type="scientific">Amphimedon queenslandica</name>
    <name type="common">Sponge</name>
    <dbReference type="NCBI Taxonomy" id="400682"/>
    <lineage>
        <taxon>Eukaryota</taxon>
        <taxon>Metazoa</taxon>
        <taxon>Porifera</taxon>
        <taxon>Demospongiae</taxon>
        <taxon>Heteroscleromorpha</taxon>
        <taxon>Haplosclerida</taxon>
        <taxon>Niphatidae</taxon>
        <taxon>Amphimedon</taxon>
    </lineage>
</organism>
<dbReference type="EnsemblMetazoa" id="Aqu2.1.26887_001">
    <property type="protein sequence ID" value="Aqu2.1.26887_001"/>
    <property type="gene ID" value="Aqu2.1.26887"/>
</dbReference>
<dbReference type="InParanoid" id="A0A1X7UGI4"/>
<reference evidence="1" key="1">
    <citation type="submission" date="2017-05" db="UniProtKB">
        <authorList>
            <consortium name="EnsemblMetazoa"/>
        </authorList>
    </citation>
    <scope>IDENTIFICATION</scope>
</reference>
<dbReference type="CDD" id="cd18809">
    <property type="entry name" value="SF1_C_RecD"/>
    <property type="match status" value="1"/>
</dbReference>
<protein>
    <recommendedName>
        <fullName evidence="2">ATP-dependent DNA helicase</fullName>
    </recommendedName>
</protein>
<dbReference type="SUPFAM" id="SSF52540">
    <property type="entry name" value="P-loop containing nucleoside triphosphate hydrolases"/>
    <property type="match status" value="1"/>
</dbReference>
<dbReference type="InterPro" id="IPR027417">
    <property type="entry name" value="P-loop_NTPase"/>
</dbReference>